<dbReference type="InParanoid" id="A0A1D6K8T0"/>
<organism evidence="4">
    <name type="scientific">Zea mays</name>
    <name type="common">Maize</name>
    <dbReference type="NCBI Taxonomy" id="4577"/>
    <lineage>
        <taxon>Eukaryota</taxon>
        <taxon>Viridiplantae</taxon>
        <taxon>Streptophyta</taxon>
        <taxon>Embryophyta</taxon>
        <taxon>Tracheophyta</taxon>
        <taxon>Spermatophyta</taxon>
        <taxon>Magnoliopsida</taxon>
        <taxon>Liliopsida</taxon>
        <taxon>Poales</taxon>
        <taxon>Poaceae</taxon>
        <taxon>PACMAD clade</taxon>
        <taxon>Panicoideae</taxon>
        <taxon>Andropogonodae</taxon>
        <taxon>Andropogoneae</taxon>
        <taxon>Tripsacinae</taxon>
        <taxon>Zea</taxon>
    </lineage>
</organism>
<evidence type="ECO:0000259" key="3">
    <source>
        <dbReference type="Pfam" id="PF06943"/>
    </source>
</evidence>
<feature type="domain" description="Zinc finger LSD1-type" evidence="3">
    <location>
        <begin position="7"/>
        <end position="31"/>
    </location>
</feature>
<dbReference type="GO" id="GO:0004197">
    <property type="term" value="F:cysteine-type endopeptidase activity"/>
    <property type="evidence" value="ECO:0007669"/>
    <property type="project" value="InterPro"/>
</dbReference>
<evidence type="ECO:0000259" key="2">
    <source>
        <dbReference type="Pfam" id="PF00656"/>
    </source>
</evidence>
<dbReference type="PANTHER" id="PTHR48104:SF30">
    <property type="entry name" value="METACASPASE-1"/>
    <property type="match status" value="1"/>
</dbReference>
<accession>A0A1D6K8T0</accession>
<name>A0A1D6K8T0_MAIZE</name>
<reference evidence="4" key="1">
    <citation type="submission" date="2015-12" db="EMBL/GenBank/DDBJ databases">
        <title>Update maize B73 reference genome by single molecule sequencing technologies.</title>
        <authorList>
            <consortium name="Maize Genome Sequencing Project"/>
            <person name="Ware D."/>
        </authorList>
    </citation>
    <scope>NUCLEOTIDE SEQUENCE [LARGE SCALE GENOMIC DNA]</scope>
    <source>
        <tissue evidence="4">Seedling</tissue>
    </source>
</reference>
<dbReference type="GO" id="GO:0006508">
    <property type="term" value="P:proteolysis"/>
    <property type="evidence" value="ECO:0007669"/>
    <property type="project" value="InterPro"/>
</dbReference>
<dbReference type="PANTHER" id="PTHR48104">
    <property type="entry name" value="METACASPASE-4"/>
    <property type="match status" value="1"/>
</dbReference>
<dbReference type="InterPro" id="IPR005735">
    <property type="entry name" value="Znf_LSD1"/>
</dbReference>
<dbReference type="FunCoup" id="A0A1D6K8T0">
    <property type="interactions" value="908"/>
</dbReference>
<proteinExistence type="inferred from homology"/>
<comment type="similarity">
    <text evidence="1">Belongs to the peptidase C14B family.</text>
</comment>
<dbReference type="Pfam" id="PF06943">
    <property type="entry name" value="zf-LSD1"/>
    <property type="match status" value="1"/>
</dbReference>
<sequence>MMMLIDCSRCRTPLQLPHGAPCIRCAICGAITHVAPAPPVEPNRGAVQPPPGWGPPPPPVHGRKRAVVCGISYRHSRYELKGCINDVKCMRHLLMTRFNFPDDSIIMLNEEQTDPYKIPTKHNIGMAMYWLVQGCQPGDSLVFHYSGHGAQQRNYNGDEVDGFDETLCPLDFETQGMIVDDDINTALVRPLPRGVKLHAFIDACHSGTALDLPYLCRMNRSGQYVWEDHRPPSGVWKGTSGGEAISFSGCDDDQTSADTSVSSRSTLQFTAAVSMFYSLNYEVSLFRGLLADHLFMQFFCFVYYLFDQALSKVTSTGAMTFGFIQAIERGQGTTYGSILNSMRSTIRNTDDSAGVGGGAVTSLITMLLTGGSLSAGGLRQEPQLTACEPFDVYAKPFSL</sequence>
<dbReference type="Pfam" id="PF00656">
    <property type="entry name" value="Peptidase_C14"/>
    <property type="match status" value="1"/>
</dbReference>
<dbReference type="ExpressionAtlas" id="A0A1D6K8T0">
    <property type="expression patterns" value="baseline and differential"/>
</dbReference>
<evidence type="ECO:0000256" key="1">
    <source>
        <dbReference type="ARBA" id="ARBA00009005"/>
    </source>
</evidence>
<dbReference type="EMBL" id="CM007647">
    <property type="protein sequence ID" value="ONL99923.1"/>
    <property type="molecule type" value="Genomic_DNA"/>
</dbReference>
<dbReference type="InterPro" id="IPR050452">
    <property type="entry name" value="Metacaspase"/>
</dbReference>
<evidence type="ECO:0000313" key="4">
    <source>
        <dbReference type="EMBL" id="ONL99923.1"/>
    </source>
</evidence>
<dbReference type="STRING" id="4577.A0A1D6K8T0"/>
<dbReference type="AlphaFoldDB" id="A0A1D6K8T0"/>
<feature type="domain" description="Peptidase C14 caspase" evidence="2">
    <location>
        <begin position="63"/>
        <end position="261"/>
    </location>
</feature>
<dbReference type="Gene3D" id="3.40.50.12660">
    <property type="match status" value="1"/>
</dbReference>
<dbReference type="SMR" id="A0A1D6K8T0"/>
<protein>
    <submittedName>
        <fullName evidence="4">Metacaspase-1</fullName>
    </submittedName>
</protein>
<dbReference type="FunFam" id="3.40.50.12660:FF:000011">
    <property type="entry name" value="Putative metacaspase family protein"/>
    <property type="match status" value="1"/>
</dbReference>
<dbReference type="InterPro" id="IPR011600">
    <property type="entry name" value="Pept_C14_caspase"/>
</dbReference>
<gene>
    <name evidence="4" type="ORF">ZEAMMB73_Zm00001d029980</name>
</gene>
<dbReference type="NCBIfam" id="TIGR01053">
    <property type="entry name" value="LSD1"/>
    <property type="match status" value="1"/>
</dbReference>